<gene>
    <name evidence="11" type="ORF">LELG_02021</name>
</gene>
<feature type="transmembrane region" description="Helical" evidence="10">
    <location>
        <begin position="170"/>
        <end position="189"/>
    </location>
</feature>
<dbReference type="GO" id="GO:0000329">
    <property type="term" value="C:fungal-type vacuole membrane"/>
    <property type="evidence" value="ECO:0007669"/>
    <property type="project" value="TreeGrafter"/>
</dbReference>
<sequence>MSKKYVDDEQVIESHEPWEGEGDGEREGDFKDEKTQLNALNISENSSIIEDEQLDGTQDAKVTNFVDRIGLLMNAEIRGIEKVEPEDKDDNNLLNAFTIFFTPQMAVSALSTGSVGIVMGLSFSTTVVIIVLFSIIGSIPVGLFCLFGMKFGLRQQIVSRYLTGNIMGRVFAFFNVISCIGWNAINVIPCAQLLNSVNHNFKPWIGCLILVLCVCVLSVFGYKIVHLYERYAWIPTFVVYLVIIGKFASERAFDWGHDEGSSATKAGNVLSYIVVMFGFTAGWSPSASDYLVYFNPNRKSWKVSLAMISGLSIPAIGSCILGAAITTSINKPGRFQDAYNENSFGGLIYEILCGNNHNQGYRFLVVILALSAVQNNLSGGYSLSLAIQCIWSKFAKVPRIAWCIAGNLISLAFAIPAYYVFESAMSNFLSIIGYNVSIYIGLSLAEHFVYRRGFKGYDVSNFNDRSTLPVGIAGVVGFAFGICSTVLSMDQTWYQGVIARSIGADGGDISFELNIVFAFIGYNLVRPFEKKYTGR</sequence>
<feature type="transmembrane region" description="Helical" evidence="10">
    <location>
        <begin position="127"/>
        <end position="149"/>
    </location>
</feature>
<keyword evidence="4" id="KW-0597">Phosphoprotein</keyword>
<evidence type="ECO:0000256" key="6">
    <source>
        <dbReference type="ARBA" id="ARBA00022989"/>
    </source>
</evidence>
<keyword evidence="12" id="KW-1185">Reference proteome</keyword>
<keyword evidence="7 8" id="KW-0472">Membrane</keyword>
<accession>A5DXD4</accession>
<evidence type="ECO:0008006" key="13">
    <source>
        <dbReference type="Google" id="ProtNLM"/>
    </source>
</evidence>
<dbReference type="eggNOG" id="ENOG502QQ8Y">
    <property type="taxonomic scope" value="Eukaryota"/>
</dbReference>
<feature type="transmembrane region" description="Helical" evidence="10">
    <location>
        <begin position="509"/>
        <end position="525"/>
    </location>
</feature>
<feature type="transmembrane region" description="Helical" evidence="10">
    <location>
        <begin position="427"/>
        <end position="449"/>
    </location>
</feature>
<protein>
    <recommendedName>
        <fullName evidence="13">Purine-cytosine permease</fullName>
    </recommendedName>
</protein>
<dbReference type="GeneID" id="5234398"/>
<keyword evidence="3 8" id="KW-0813">Transport</keyword>
<dbReference type="Proteomes" id="UP000001996">
    <property type="component" value="Unassembled WGS sequence"/>
</dbReference>
<dbReference type="GO" id="GO:0005886">
    <property type="term" value="C:plasma membrane"/>
    <property type="evidence" value="ECO:0007669"/>
    <property type="project" value="TreeGrafter"/>
</dbReference>
<evidence type="ECO:0000256" key="10">
    <source>
        <dbReference type="SAM" id="Phobius"/>
    </source>
</evidence>
<evidence type="ECO:0000256" key="4">
    <source>
        <dbReference type="ARBA" id="ARBA00022553"/>
    </source>
</evidence>
<evidence type="ECO:0000256" key="8">
    <source>
        <dbReference type="PIRNR" id="PIRNR002744"/>
    </source>
</evidence>
<feature type="transmembrane region" description="Helical" evidence="10">
    <location>
        <begin position="232"/>
        <end position="249"/>
    </location>
</feature>
<dbReference type="Pfam" id="PF02133">
    <property type="entry name" value="Transp_cyt_pur"/>
    <property type="match status" value="1"/>
</dbReference>
<evidence type="ECO:0000256" key="7">
    <source>
        <dbReference type="ARBA" id="ARBA00023136"/>
    </source>
</evidence>
<comment type="similarity">
    <text evidence="2 8">Belongs to the purine-cytosine permease (2.A.39) family.</text>
</comment>
<evidence type="ECO:0000256" key="5">
    <source>
        <dbReference type="ARBA" id="ARBA00022692"/>
    </source>
</evidence>
<keyword evidence="5 10" id="KW-0812">Transmembrane</keyword>
<name>A5DXD4_LODEL</name>
<feature type="transmembrane region" description="Helical" evidence="10">
    <location>
        <begin position="97"/>
        <end position="121"/>
    </location>
</feature>
<dbReference type="EMBL" id="CH981525">
    <property type="protein sequence ID" value="EDK43842.1"/>
    <property type="molecule type" value="Genomic_DNA"/>
</dbReference>
<dbReference type="PANTHER" id="PTHR31806:SF1">
    <property type="entry name" value="PURINE-CYTOSINE PERMEASE FCY2-RELATED"/>
    <property type="match status" value="1"/>
</dbReference>
<feature type="region of interest" description="Disordered" evidence="9">
    <location>
        <begin position="1"/>
        <end position="32"/>
    </location>
</feature>
<evidence type="ECO:0000256" key="9">
    <source>
        <dbReference type="SAM" id="MobiDB-lite"/>
    </source>
</evidence>
<evidence type="ECO:0000313" key="11">
    <source>
        <dbReference type="EMBL" id="EDK43842.1"/>
    </source>
</evidence>
<dbReference type="InterPro" id="IPR001248">
    <property type="entry name" value="Pur-cyt_permease"/>
</dbReference>
<dbReference type="InterPro" id="IPR026030">
    <property type="entry name" value="Pur-cyt_permease_Fcy2/21/22"/>
</dbReference>
<dbReference type="InParanoid" id="A5DXD4"/>
<evidence type="ECO:0000256" key="2">
    <source>
        <dbReference type="ARBA" id="ARBA00008974"/>
    </source>
</evidence>
<feature type="transmembrane region" description="Helical" evidence="10">
    <location>
        <begin position="470"/>
        <end position="489"/>
    </location>
</feature>
<dbReference type="AlphaFoldDB" id="A5DXD4"/>
<feature type="transmembrane region" description="Helical" evidence="10">
    <location>
        <begin position="201"/>
        <end position="220"/>
    </location>
</feature>
<dbReference type="KEGG" id="lel:PVL30_001996"/>
<dbReference type="PANTHER" id="PTHR31806">
    <property type="entry name" value="PURINE-CYTOSINE PERMEASE FCY2-RELATED"/>
    <property type="match status" value="1"/>
</dbReference>
<dbReference type="OrthoDB" id="2116389at2759"/>
<dbReference type="Gene3D" id="1.10.4160.10">
    <property type="entry name" value="Hydantoin permease"/>
    <property type="match status" value="1"/>
</dbReference>
<dbReference type="STRING" id="379508.A5DXD4"/>
<comment type="subcellular location">
    <subcellularLocation>
        <location evidence="1">Membrane</location>
        <topology evidence="1">Multi-pass membrane protein</topology>
    </subcellularLocation>
</comment>
<evidence type="ECO:0000256" key="3">
    <source>
        <dbReference type="ARBA" id="ARBA00022448"/>
    </source>
</evidence>
<evidence type="ECO:0000256" key="1">
    <source>
        <dbReference type="ARBA" id="ARBA00004141"/>
    </source>
</evidence>
<evidence type="ECO:0000313" key="12">
    <source>
        <dbReference type="Proteomes" id="UP000001996"/>
    </source>
</evidence>
<feature type="transmembrane region" description="Helical" evidence="10">
    <location>
        <begin position="399"/>
        <end position="421"/>
    </location>
</feature>
<feature type="transmembrane region" description="Helical" evidence="10">
    <location>
        <begin position="363"/>
        <end position="387"/>
    </location>
</feature>
<proteinExistence type="inferred from homology"/>
<keyword evidence="6 10" id="KW-1133">Transmembrane helix</keyword>
<dbReference type="GO" id="GO:0015856">
    <property type="term" value="P:cytosine transport"/>
    <property type="evidence" value="ECO:0007669"/>
    <property type="project" value="UniProtKB-ARBA"/>
</dbReference>
<dbReference type="GO" id="GO:0015205">
    <property type="term" value="F:nucleobase transmembrane transporter activity"/>
    <property type="evidence" value="ECO:0007669"/>
    <property type="project" value="TreeGrafter"/>
</dbReference>
<feature type="transmembrane region" description="Helical" evidence="10">
    <location>
        <begin position="269"/>
        <end position="293"/>
    </location>
</feature>
<feature type="transmembrane region" description="Helical" evidence="10">
    <location>
        <begin position="305"/>
        <end position="325"/>
    </location>
</feature>
<dbReference type="PIRSF" id="PIRSF002744">
    <property type="entry name" value="Pur-cyt_permease"/>
    <property type="match status" value="1"/>
</dbReference>
<dbReference type="FunFam" id="1.10.4160.10:FF:000002">
    <property type="entry name" value="Purine-cytosine permease fcyB"/>
    <property type="match status" value="1"/>
</dbReference>
<organism evidence="11 12">
    <name type="scientific">Lodderomyces elongisporus (strain ATCC 11503 / CBS 2605 / JCM 1781 / NBRC 1676 / NRRL YB-4239)</name>
    <name type="common">Yeast</name>
    <name type="synonym">Saccharomyces elongisporus</name>
    <dbReference type="NCBI Taxonomy" id="379508"/>
    <lineage>
        <taxon>Eukaryota</taxon>
        <taxon>Fungi</taxon>
        <taxon>Dikarya</taxon>
        <taxon>Ascomycota</taxon>
        <taxon>Saccharomycotina</taxon>
        <taxon>Pichiomycetes</taxon>
        <taxon>Debaryomycetaceae</taxon>
        <taxon>Candida/Lodderomyces clade</taxon>
        <taxon>Lodderomyces</taxon>
    </lineage>
</organism>
<reference evidence="11 12" key="1">
    <citation type="journal article" date="2009" name="Nature">
        <title>Evolution of pathogenicity and sexual reproduction in eight Candida genomes.</title>
        <authorList>
            <person name="Butler G."/>
            <person name="Rasmussen M.D."/>
            <person name="Lin M.F."/>
            <person name="Santos M.A."/>
            <person name="Sakthikumar S."/>
            <person name="Munro C.A."/>
            <person name="Rheinbay E."/>
            <person name="Grabherr M."/>
            <person name="Forche A."/>
            <person name="Reedy J.L."/>
            <person name="Agrafioti I."/>
            <person name="Arnaud M.B."/>
            <person name="Bates S."/>
            <person name="Brown A.J."/>
            <person name="Brunke S."/>
            <person name="Costanzo M.C."/>
            <person name="Fitzpatrick D.A."/>
            <person name="de Groot P.W."/>
            <person name="Harris D."/>
            <person name="Hoyer L.L."/>
            <person name="Hube B."/>
            <person name="Klis F.M."/>
            <person name="Kodira C."/>
            <person name="Lennard N."/>
            <person name="Logue M.E."/>
            <person name="Martin R."/>
            <person name="Neiman A.M."/>
            <person name="Nikolaou E."/>
            <person name="Quail M.A."/>
            <person name="Quinn J."/>
            <person name="Santos M.C."/>
            <person name="Schmitzberger F.F."/>
            <person name="Sherlock G."/>
            <person name="Shah P."/>
            <person name="Silverstein K.A."/>
            <person name="Skrzypek M.S."/>
            <person name="Soll D."/>
            <person name="Staggs R."/>
            <person name="Stansfield I."/>
            <person name="Stumpf M.P."/>
            <person name="Sudbery P.E."/>
            <person name="Srikantha T."/>
            <person name="Zeng Q."/>
            <person name="Berman J."/>
            <person name="Berriman M."/>
            <person name="Heitman J."/>
            <person name="Gow N.A."/>
            <person name="Lorenz M.C."/>
            <person name="Birren B.W."/>
            <person name="Kellis M."/>
            <person name="Cuomo C.A."/>
        </authorList>
    </citation>
    <scope>NUCLEOTIDE SEQUENCE [LARGE SCALE GENOMIC DNA]</scope>
    <source>
        <strain evidence="12">ATCC 11503 / BCRC 21390 / CBS 2605 / JCM 1781 / NBRC 1676 / NRRL YB-4239</strain>
    </source>
</reference>
<dbReference type="OMA" id="AQVLSPW"/>
<dbReference type="VEuPathDB" id="FungiDB:LELG_02021"/>
<dbReference type="HOGENOM" id="CLU_026016_2_2_1"/>